<keyword evidence="2" id="KW-1185">Reference proteome</keyword>
<protein>
    <submittedName>
        <fullName evidence="1">23128_t:CDS:1</fullName>
    </submittedName>
</protein>
<dbReference type="Proteomes" id="UP000789901">
    <property type="component" value="Unassembled WGS sequence"/>
</dbReference>
<gene>
    <name evidence="1" type="ORF">GMARGA_LOCUS26623</name>
</gene>
<accession>A0ABN7W543</accession>
<name>A0ABN7W543_GIGMA</name>
<sequence length="224" mass="26230">MSSMSSYEFSCSEFTSSTQILQQTQFRQKDLSIEQLINDFHKLNIKDTNNQSQDKQETKIRVSTINLIIQSINQVLSKRPKVLLPNYDKNGNFFSYVQTMNQFASLISTIYKNALINGSKSSKLSGNTKCPRCGVYYKDLNGHVVRIHKTTLSILKRQVAQNVQDQDVQVQTRQDRRNERLYNKSRIIKKIDGYLRNLRNQKLNALKEDEFIFDVEVYQFKKIR</sequence>
<evidence type="ECO:0000313" key="1">
    <source>
        <dbReference type="EMBL" id="CAG8816737.1"/>
    </source>
</evidence>
<reference evidence="1 2" key="1">
    <citation type="submission" date="2021-06" db="EMBL/GenBank/DDBJ databases">
        <authorList>
            <person name="Kallberg Y."/>
            <person name="Tangrot J."/>
            <person name="Rosling A."/>
        </authorList>
    </citation>
    <scope>NUCLEOTIDE SEQUENCE [LARGE SCALE GENOMIC DNA]</scope>
    <source>
        <strain evidence="1 2">120-4 pot B 10/14</strain>
    </source>
</reference>
<comment type="caution">
    <text evidence="1">The sequence shown here is derived from an EMBL/GenBank/DDBJ whole genome shotgun (WGS) entry which is preliminary data.</text>
</comment>
<organism evidence="1 2">
    <name type="scientific">Gigaspora margarita</name>
    <dbReference type="NCBI Taxonomy" id="4874"/>
    <lineage>
        <taxon>Eukaryota</taxon>
        <taxon>Fungi</taxon>
        <taxon>Fungi incertae sedis</taxon>
        <taxon>Mucoromycota</taxon>
        <taxon>Glomeromycotina</taxon>
        <taxon>Glomeromycetes</taxon>
        <taxon>Diversisporales</taxon>
        <taxon>Gigasporaceae</taxon>
        <taxon>Gigaspora</taxon>
    </lineage>
</organism>
<proteinExistence type="predicted"/>
<dbReference type="EMBL" id="CAJVQB010031315">
    <property type="protein sequence ID" value="CAG8816737.1"/>
    <property type="molecule type" value="Genomic_DNA"/>
</dbReference>
<evidence type="ECO:0000313" key="2">
    <source>
        <dbReference type="Proteomes" id="UP000789901"/>
    </source>
</evidence>